<dbReference type="HOGENOM" id="CLU_024114_0_0_2"/>
<dbReference type="EMBL" id="CP000505">
    <property type="protein sequence ID" value="ABL77832.1"/>
    <property type="molecule type" value="Genomic_DNA"/>
</dbReference>
<dbReference type="eggNOG" id="arCOG09797">
    <property type="taxonomic scope" value="Archaea"/>
</dbReference>
<gene>
    <name evidence="1" type="ordered locus">Tpen_0423</name>
</gene>
<name>A1RXA2_THEPD</name>
<dbReference type="AlphaFoldDB" id="A1RXA2"/>
<dbReference type="EnsemblBacteria" id="ABL77832">
    <property type="protein sequence ID" value="ABL77832"/>
    <property type="gene ID" value="Tpen_0423"/>
</dbReference>
<organism evidence="1 2">
    <name type="scientific">Thermofilum pendens (strain DSM 2475 / Hrk 5)</name>
    <dbReference type="NCBI Taxonomy" id="368408"/>
    <lineage>
        <taxon>Archaea</taxon>
        <taxon>Thermoproteota</taxon>
        <taxon>Thermoprotei</taxon>
        <taxon>Thermofilales</taxon>
        <taxon>Thermofilaceae</taxon>
        <taxon>Thermofilum</taxon>
    </lineage>
</organism>
<reference evidence="2" key="1">
    <citation type="journal article" date="2008" name="J. Bacteriol.">
        <title>Genome sequence of Thermofilum pendens reveals an exceptional loss of biosynthetic pathways without genome reduction.</title>
        <authorList>
            <person name="Anderson I."/>
            <person name="Rodriguez J."/>
            <person name="Susanti D."/>
            <person name="Porat I."/>
            <person name="Reich C."/>
            <person name="Ulrich L.E."/>
            <person name="Elkins J.G."/>
            <person name="Mavromatis K."/>
            <person name="Lykidis A."/>
            <person name="Kim E."/>
            <person name="Thompson L.S."/>
            <person name="Nolan M."/>
            <person name="Land M."/>
            <person name="Copeland A."/>
            <person name="Lapidus A."/>
            <person name="Lucas S."/>
            <person name="Detter C."/>
            <person name="Zhulin I.B."/>
            <person name="Olsen G.J."/>
            <person name="Whitman W."/>
            <person name="Mukhopadhyay B."/>
            <person name="Bristow J."/>
            <person name="Kyrpides N."/>
        </authorList>
    </citation>
    <scope>NUCLEOTIDE SEQUENCE [LARGE SCALE GENOMIC DNA]</scope>
    <source>
        <strain evidence="2">DSM 2475 / Hrk 5</strain>
    </source>
</reference>
<dbReference type="Proteomes" id="UP000000641">
    <property type="component" value="Chromosome"/>
</dbReference>
<dbReference type="GeneID" id="4602102"/>
<evidence type="ECO:0000313" key="1">
    <source>
        <dbReference type="EMBL" id="ABL77832.1"/>
    </source>
</evidence>
<sequence>MGRGMTGGEEGEEVVRELVYERAAQSLYATRTEDKRRSRGKKKRGEIHYVGLFDAVTGINWDFTRFAAHALTVVPDEVYPRFYRFIDIDARKYLLLGDDEKPREGSAAMELRNRLQAIVDATEDGLRAEKKGKVWRVYVPHENWYVTVSRPSTHSWSIHVPLEGFWTEASFPEVLARTSPDVLRSLQRGWLLTDVTPPHGRNSDVNFSTTQPWQLPATLANFPGEVRLGVTAGVLGSTRASIKWKAYVHGYAEELGWASELIGEAKRAEYRRLVDECRALRGDSVALLTAFLGDGMLAFFLRLRMLFFRIGNETLYLPAKSAIVNVRLAVERASEYVRFVSLVTKNPKIRHFLFVGFGLPQKRGKKGGQRNSPFYANIAGARLLLAYVSSTNNIYARIVVDAVPQGWYEHALEEGWDVRIVASGTSSGGKEYYQVTQSSLFEHARYDAALRETLLAFAKAKAEQYPKAWELVERLEKLGTED</sequence>
<dbReference type="RefSeq" id="WP_011752097.1">
    <property type="nucleotide sequence ID" value="NC_008698.1"/>
</dbReference>
<accession>A1RXA2</accession>
<keyword evidence="2" id="KW-1185">Reference proteome</keyword>
<evidence type="ECO:0000313" key="2">
    <source>
        <dbReference type="Proteomes" id="UP000000641"/>
    </source>
</evidence>
<dbReference type="KEGG" id="tpe:Tpen_0423"/>
<protein>
    <submittedName>
        <fullName evidence="1">Uncharacterized protein</fullName>
    </submittedName>
</protein>
<proteinExistence type="predicted"/>